<name>A0A5B8LSF3_9HYPH</name>
<accession>A0A5B8LSF3</accession>
<dbReference type="AlphaFoldDB" id="A0A5B8LSF3"/>
<organism evidence="1 2">
    <name type="scientific">Devosia ginsengisoli</name>
    <dbReference type="NCBI Taxonomy" id="400770"/>
    <lineage>
        <taxon>Bacteria</taxon>
        <taxon>Pseudomonadati</taxon>
        <taxon>Pseudomonadota</taxon>
        <taxon>Alphaproteobacteria</taxon>
        <taxon>Hyphomicrobiales</taxon>
        <taxon>Devosiaceae</taxon>
        <taxon>Devosia</taxon>
    </lineage>
</organism>
<keyword evidence="2" id="KW-1185">Reference proteome</keyword>
<dbReference type="Proteomes" id="UP000315364">
    <property type="component" value="Chromosome"/>
</dbReference>
<evidence type="ECO:0000313" key="1">
    <source>
        <dbReference type="EMBL" id="QDZ10685.1"/>
    </source>
</evidence>
<dbReference type="KEGG" id="dea:FPZ08_07905"/>
<evidence type="ECO:0000313" key="2">
    <source>
        <dbReference type="Proteomes" id="UP000315364"/>
    </source>
</evidence>
<dbReference type="RefSeq" id="WP_146289471.1">
    <property type="nucleotide sequence ID" value="NZ_CP042304.1"/>
</dbReference>
<dbReference type="OrthoDB" id="7359436at2"/>
<sequence length="102" mass="11177">MNTANLQLEGLLTAIAGINRKLVAKDLLTAEELDRCLAVAEQTALGDDRVAEELSPANRDAVVFPIRLLRLANRPAEPDGIPTFAELARMVGETKEPYNDQY</sequence>
<gene>
    <name evidence="1" type="ORF">FPZ08_07905</name>
</gene>
<protein>
    <submittedName>
        <fullName evidence="1">Uncharacterized protein</fullName>
    </submittedName>
</protein>
<proteinExistence type="predicted"/>
<dbReference type="EMBL" id="CP042304">
    <property type="protein sequence ID" value="QDZ10685.1"/>
    <property type="molecule type" value="Genomic_DNA"/>
</dbReference>
<reference evidence="1 2" key="1">
    <citation type="submission" date="2019-07" db="EMBL/GenBank/DDBJ databases">
        <title>Full genome sequence of Devosia sp. Gsoil 520.</title>
        <authorList>
            <person name="Im W.-T."/>
        </authorList>
    </citation>
    <scope>NUCLEOTIDE SEQUENCE [LARGE SCALE GENOMIC DNA]</scope>
    <source>
        <strain evidence="1 2">Gsoil 520</strain>
    </source>
</reference>